<dbReference type="SUPFAM" id="SSF53335">
    <property type="entry name" value="S-adenosyl-L-methionine-dependent methyltransferases"/>
    <property type="match status" value="1"/>
</dbReference>
<dbReference type="OrthoDB" id="9764961at2"/>
<evidence type="ECO:0000256" key="1">
    <source>
        <dbReference type="ARBA" id="ARBA00022603"/>
    </source>
</evidence>
<dbReference type="InterPro" id="IPR029063">
    <property type="entry name" value="SAM-dependent_MTases_sf"/>
</dbReference>
<organism evidence="4 5">
    <name type="scientific">Alicyclobacillus tolerans</name>
    <dbReference type="NCBI Taxonomy" id="90970"/>
    <lineage>
        <taxon>Bacteria</taxon>
        <taxon>Bacillati</taxon>
        <taxon>Bacillota</taxon>
        <taxon>Bacilli</taxon>
        <taxon>Bacillales</taxon>
        <taxon>Alicyclobacillaceae</taxon>
        <taxon>Alicyclobacillus</taxon>
    </lineage>
</organism>
<evidence type="ECO:0000259" key="3">
    <source>
        <dbReference type="Pfam" id="PF05175"/>
    </source>
</evidence>
<dbReference type="AlphaFoldDB" id="A0A1M6VK97"/>
<dbReference type="PANTHER" id="PTHR47816:SF4">
    <property type="entry name" value="RIBOSOMAL RNA SMALL SUBUNIT METHYLTRANSFERASE C"/>
    <property type="match status" value="1"/>
</dbReference>
<dbReference type="EMBL" id="FRAF01000023">
    <property type="protein sequence ID" value="SHK81889.1"/>
    <property type="molecule type" value="Genomic_DNA"/>
</dbReference>
<dbReference type="CDD" id="cd02440">
    <property type="entry name" value="AdoMet_MTases"/>
    <property type="match status" value="1"/>
</dbReference>
<dbReference type="GO" id="GO:0032259">
    <property type="term" value="P:methylation"/>
    <property type="evidence" value="ECO:0007669"/>
    <property type="project" value="UniProtKB-KW"/>
</dbReference>
<dbReference type="InterPro" id="IPR007848">
    <property type="entry name" value="Small_mtfrase_dom"/>
</dbReference>
<name>A0A1M6VK97_9BACL</name>
<evidence type="ECO:0000256" key="2">
    <source>
        <dbReference type="ARBA" id="ARBA00022679"/>
    </source>
</evidence>
<evidence type="ECO:0000313" key="4">
    <source>
        <dbReference type="EMBL" id="SHK81889.1"/>
    </source>
</evidence>
<accession>A0A1M6VK97</accession>
<dbReference type="RefSeq" id="WP_072874903.1">
    <property type="nucleotide sequence ID" value="NZ_FRAF01000023.1"/>
</dbReference>
<dbReference type="Proteomes" id="UP000184016">
    <property type="component" value="Unassembled WGS sequence"/>
</dbReference>
<protein>
    <submittedName>
        <fullName evidence="4">16S rRNA (Guanine1207-N2)-methyltransferase</fullName>
    </submittedName>
</protein>
<keyword evidence="1 4" id="KW-0489">Methyltransferase</keyword>
<keyword evidence="5" id="KW-1185">Reference proteome</keyword>
<dbReference type="InterPro" id="IPR046977">
    <property type="entry name" value="RsmC/RlmG"/>
</dbReference>
<dbReference type="Pfam" id="PF05175">
    <property type="entry name" value="MTS"/>
    <property type="match status" value="1"/>
</dbReference>
<dbReference type="STRING" id="1830138.SAMN05443507_12348"/>
<dbReference type="Gene3D" id="3.40.50.150">
    <property type="entry name" value="Vaccinia Virus protein VP39"/>
    <property type="match status" value="1"/>
</dbReference>
<gene>
    <name evidence="4" type="ORF">SAMN05443507_12348</name>
</gene>
<keyword evidence="2 4" id="KW-0808">Transferase</keyword>
<dbReference type="PANTHER" id="PTHR47816">
    <property type="entry name" value="RIBOSOMAL RNA SMALL SUBUNIT METHYLTRANSFERASE C"/>
    <property type="match status" value="1"/>
</dbReference>
<feature type="domain" description="Methyltransferase small" evidence="3">
    <location>
        <begin position="27"/>
        <end position="191"/>
    </location>
</feature>
<dbReference type="GO" id="GO:0008757">
    <property type="term" value="F:S-adenosylmethionine-dependent methyltransferase activity"/>
    <property type="evidence" value="ECO:0007669"/>
    <property type="project" value="InterPro"/>
</dbReference>
<reference evidence="5" key="1">
    <citation type="submission" date="2016-11" db="EMBL/GenBank/DDBJ databases">
        <authorList>
            <person name="Varghese N."/>
            <person name="Submissions S."/>
        </authorList>
    </citation>
    <scope>NUCLEOTIDE SEQUENCE [LARGE SCALE GENOMIC DNA]</scope>
    <source>
        <strain evidence="5">USBA-503</strain>
    </source>
</reference>
<evidence type="ECO:0000313" key="5">
    <source>
        <dbReference type="Proteomes" id="UP000184016"/>
    </source>
</evidence>
<sequence length="195" mass="21854">MTQYFDKQPDVPSHKQKIVFHVRGRTYSLWTDSGVFSKRGLDFGTRLLIESAELQNARNALDLGCGYGPVVAVLADLFPKVRWLAVDVNERAVELAKENTSHFAQVHCKVSDGYAEISSETFDAILLNPPIRAGKKVVYSLFENSLHHLSDQGILWVVMAKKQGMESAEKFLKNLFRAVIRVAHDGGYTVLSCQK</sequence>
<proteinExistence type="predicted"/>